<dbReference type="AlphaFoldDB" id="A0A2H2ZCP7"/>
<dbReference type="OrthoDB" id="5143322at2759"/>
<evidence type="ECO:0000256" key="1">
    <source>
        <dbReference type="SAM" id="MobiDB-lite"/>
    </source>
</evidence>
<feature type="compositionally biased region" description="Polar residues" evidence="1">
    <location>
        <begin position="537"/>
        <end position="548"/>
    </location>
</feature>
<gene>
    <name evidence="2" type="ORF">A9Z42_0015620</name>
</gene>
<name>A0A2H2ZCP7_TRIPA</name>
<evidence type="ECO:0000313" key="2">
    <source>
        <dbReference type="EMBL" id="OTA01250.1"/>
    </source>
</evidence>
<feature type="compositionally biased region" description="Polar residues" evidence="1">
    <location>
        <begin position="607"/>
        <end position="625"/>
    </location>
</feature>
<feature type="compositionally biased region" description="Basic and acidic residues" evidence="1">
    <location>
        <begin position="17"/>
        <end position="26"/>
    </location>
</feature>
<organism evidence="2 3">
    <name type="scientific">Trichoderma parareesei</name>
    <name type="common">Filamentous fungus</name>
    <dbReference type="NCBI Taxonomy" id="858221"/>
    <lineage>
        <taxon>Eukaryota</taxon>
        <taxon>Fungi</taxon>
        <taxon>Dikarya</taxon>
        <taxon>Ascomycota</taxon>
        <taxon>Pezizomycotina</taxon>
        <taxon>Sordariomycetes</taxon>
        <taxon>Hypocreomycetidae</taxon>
        <taxon>Hypocreales</taxon>
        <taxon>Hypocreaceae</taxon>
        <taxon>Trichoderma</taxon>
    </lineage>
</organism>
<reference evidence="2 3" key="1">
    <citation type="journal article" date="2015" name="Genome Announc.">
        <title>Genome sequence and annotation of Trichoderma parareesei, the ancestor of the cellulase producer Trichoderma reesei.</title>
        <authorList>
            <person name="Yang D."/>
            <person name="Pomraning K."/>
            <person name="Kopchinskiy A."/>
            <person name="Karimi Aghcheh R."/>
            <person name="Atanasova L."/>
            <person name="Chenthamara K."/>
            <person name="Baker S.E."/>
            <person name="Zhang R."/>
            <person name="Shen Q."/>
            <person name="Freitag M."/>
            <person name="Kubicek C.P."/>
            <person name="Druzhinina I.S."/>
        </authorList>
    </citation>
    <scope>NUCLEOTIDE SEQUENCE [LARGE SCALE GENOMIC DNA]</scope>
    <source>
        <strain evidence="2 3">CBS 125925</strain>
    </source>
</reference>
<sequence length="625" mass="66852">MQGPDPDLDLVKEACKAELGRGRQEELPLSNDAKRPTYQPRGSGTSHIPEARKHKLESKWSVKIVDEESLQMEGLEIGDSRPWAQFTNQYMARHAFSSAPPRIAMAANQARPSTVSKAPSSMKPAARVTAPPIQPSAPVSTQRAMPRNVSHVGTRPQVSNGGTNRPVKTVPKPMPTPSTPQQAILSQGECEIVNEYNNSSIPAKFIAKVHVQKNEGTLVLMPSGKAELAYNVLDLGNAAIQGPFCIIHSAKGECLHKVKLRTAAAADSFQYLLKCLLESAQRFGRPRSVSPKPTPTLVAQKQQDTILQAPPKPSLAAPGDALKMTNGKASSAVQVPDAIDAPLQPKSEASLLNVEDASHTKPSLTIEAAADHMQRIVQQILSEITATGVQVPEQGVEVIESTAIANWMAQGFMQTETESAELKQELVDLLRLLVRIKRKVQSRHGGNAESKSVPISSATLQDLQEIVETPSKRIKYTPADIKQLESHAVSREDNIRASGLREIQKGTSSTADALKKAHKSSPSTTDTPIEMTVPIKPSNSGSKTTVELTSPAPKSANGIPESGTTTNGGLAMSRWATSDGWSSPTTATGAEPKPKPAAPPPSVTVPITNGQKPKPQGLSSSRWAN</sequence>
<evidence type="ECO:0000313" key="3">
    <source>
        <dbReference type="Proteomes" id="UP000219286"/>
    </source>
</evidence>
<keyword evidence="3" id="KW-1185">Reference proteome</keyword>
<proteinExistence type="predicted"/>
<feature type="region of interest" description="Disordered" evidence="1">
    <location>
        <begin position="17"/>
        <end position="50"/>
    </location>
</feature>
<protein>
    <submittedName>
        <fullName evidence="2">Uncharacterized protein</fullName>
    </submittedName>
</protein>
<feature type="region of interest" description="Disordered" evidence="1">
    <location>
        <begin position="490"/>
        <end position="625"/>
    </location>
</feature>
<accession>A0A2H2ZCP7</accession>
<comment type="caution">
    <text evidence="2">The sequence shown here is derived from an EMBL/GenBank/DDBJ whole genome shotgun (WGS) entry which is preliminary data.</text>
</comment>
<dbReference type="EMBL" id="LFMI01000185">
    <property type="protein sequence ID" value="OTA01250.1"/>
    <property type="molecule type" value="Genomic_DNA"/>
</dbReference>
<dbReference type="Proteomes" id="UP000219286">
    <property type="component" value="Unassembled WGS sequence"/>
</dbReference>
<feature type="region of interest" description="Disordered" evidence="1">
    <location>
        <begin position="114"/>
        <end position="181"/>
    </location>
</feature>